<evidence type="ECO:0000313" key="1">
    <source>
        <dbReference type="EMBL" id="BAU26372.1"/>
    </source>
</evidence>
<organism evidence="1 2">
    <name type="scientific">Aneurinibacillus soli</name>
    <dbReference type="NCBI Taxonomy" id="1500254"/>
    <lineage>
        <taxon>Bacteria</taxon>
        <taxon>Bacillati</taxon>
        <taxon>Bacillota</taxon>
        <taxon>Bacilli</taxon>
        <taxon>Bacillales</taxon>
        <taxon>Paenibacillaceae</taxon>
        <taxon>Aneurinibacillus group</taxon>
        <taxon>Aneurinibacillus</taxon>
    </lineage>
</organism>
<name>A0A0U4NBH3_9BACL</name>
<sequence length="230" mass="26608">MKSLLSVMRTLAGLVIGGVSLLVLLLVFRVPLFLLILFMAGSLIVWAVLRSGSERVSTPDGVEISRSDRKYIKQNLRDARRKLKQIRYFQFRLRSFVMWQKISHLYKLARQIIQIVEQQPHKFHQARSFFSAYLDSTLHVLDKYTFLMSQPIRNAEMKETLHKTEQMLGDITAALEQELMQVLSDDVMNLDIELETLRKSIGTARGTEVDMPYTSVSGQDKVYTHEESKR</sequence>
<dbReference type="EMBL" id="AP017312">
    <property type="protein sequence ID" value="BAU26372.1"/>
    <property type="molecule type" value="Genomic_DNA"/>
</dbReference>
<dbReference type="KEGG" id="asoc:CB4_00499"/>
<proteinExistence type="predicted"/>
<dbReference type="RefSeq" id="WP_157737763.1">
    <property type="nucleotide sequence ID" value="NZ_AP017312.1"/>
</dbReference>
<dbReference type="AlphaFoldDB" id="A0A0U4NBH3"/>
<dbReference type="InterPro" id="IPR018770">
    <property type="entry name" value="ChloroindolylP_hydrolase"/>
</dbReference>
<gene>
    <name evidence="1" type="ORF">CB4_00499</name>
</gene>
<keyword evidence="2" id="KW-1185">Reference proteome</keyword>
<reference evidence="1 2" key="1">
    <citation type="submission" date="2015-12" db="EMBL/GenBank/DDBJ databases">
        <title>Genome sequence of Aneurinibacillus soli.</title>
        <authorList>
            <person name="Lee J.S."/>
            <person name="Lee K.C."/>
            <person name="Kim K.K."/>
            <person name="Lee B.W."/>
        </authorList>
    </citation>
    <scope>NUCLEOTIDE SEQUENCE [LARGE SCALE GENOMIC DNA]</scope>
    <source>
        <strain evidence="1 2">CB4</strain>
    </source>
</reference>
<accession>A0A0U4NBH3</accession>
<evidence type="ECO:0000313" key="2">
    <source>
        <dbReference type="Proteomes" id="UP000217696"/>
    </source>
</evidence>
<dbReference type="Pfam" id="PF10112">
    <property type="entry name" value="Halogen_Hydrol"/>
    <property type="match status" value="1"/>
</dbReference>
<protein>
    <submittedName>
        <fullName evidence="1">5-bromo-4-chloroindolyl phosphate hydrolysis protein</fullName>
    </submittedName>
</protein>
<dbReference type="Proteomes" id="UP000217696">
    <property type="component" value="Chromosome"/>
</dbReference>